<dbReference type="AlphaFoldDB" id="A0A8J8JR09"/>
<keyword evidence="3" id="KW-1185">Reference proteome</keyword>
<dbReference type="GO" id="GO:0016757">
    <property type="term" value="F:glycosyltransferase activity"/>
    <property type="evidence" value="ECO:0007669"/>
    <property type="project" value="TreeGrafter"/>
</dbReference>
<evidence type="ECO:0008006" key="4">
    <source>
        <dbReference type="Google" id="ProtNLM"/>
    </source>
</evidence>
<evidence type="ECO:0000313" key="2">
    <source>
        <dbReference type="EMBL" id="NNV55352.1"/>
    </source>
</evidence>
<sequence>MRIAVLHHGNDFSNDYAAYLSGLLDETAAANDFVVKDYHYLRLTKDPLPAASLLMHIVIPAESNFALTYWYNVKLPAIFKKYGIDKVISLFGICAATPIPQLLVLPDTGLLKPHKKMPVWQNYAAKKLGKSIATAKGCITYSNHAKETYGKVYAAAQNATVVPYTVNEIFTPKEWHDKLYIKSRFAENKEYFVALIPGSNVEQFTDILKAFSRFKKWQQSNMQLLLMPKEETFTRAIDDKLDSYKFREDVKLLYEPERKETAEIIATAYAMMHMATTDADLLPIAAAIQCGTPVIAYYTPSIQEYCGAAAKLIPEPGFEPLGDELIQVFKNETLKAAMCDAAVNRAANYTQNHIATALWHQLKS</sequence>
<protein>
    <recommendedName>
        <fullName evidence="4">Glycosyltransferase</fullName>
    </recommendedName>
</protein>
<dbReference type="EMBL" id="WHPF01000005">
    <property type="protein sequence ID" value="NNV55352.1"/>
    <property type="molecule type" value="Genomic_DNA"/>
</dbReference>
<proteinExistence type="predicted"/>
<organism evidence="2 3">
    <name type="scientific">Limnovirga soli</name>
    <dbReference type="NCBI Taxonomy" id="2656915"/>
    <lineage>
        <taxon>Bacteria</taxon>
        <taxon>Pseudomonadati</taxon>
        <taxon>Bacteroidota</taxon>
        <taxon>Chitinophagia</taxon>
        <taxon>Chitinophagales</taxon>
        <taxon>Chitinophagaceae</taxon>
        <taxon>Limnovirga</taxon>
    </lineage>
</organism>
<accession>A0A8J8JR09</accession>
<dbReference type="Gene3D" id="3.40.50.2000">
    <property type="entry name" value="Glycogen Phosphorylase B"/>
    <property type="match status" value="2"/>
</dbReference>
<dbReference type="SUPFAM" id="SSF53756">
    <property type="entry name" value="UDP-Glycosyltransferase/glycogen phosphorylase"/>
    <property type="match status" value="1"/>
</dbReference>
<comment type="caution">
    <text evidence="2">The sequence shown here is derived from an EMBL/GenBank/DDBJ whole genome shotgun (WGS) entry which is preliminary data.</text>
</comment>
<dbReference type="Proteomes" id="UP000598971">
    <property type="component" value="Unassembled WGS sequence"/>
</dbReference>
<reference evidence="2" key="1">
    <citation type="submission" date="2019-10" db="EMBL/GenBank/DDBJ databases">
        <title>Draft genome sequence of Panacibacter sp. KCS-6.</title>
        <authorList>
            <person name="Yim K.J."/>
        </authorList>
    </citation>
    <scope>NUCLEOTIDE SEQUENCE</scope>
    <source>
        <strain evidence="2">KCS-6</strain>
    </source>
</reference>
<dbReference type="GO" id="GO:0009103">
    <property type="term" value="P:lipopolysaccharide biosynthetic process"/>
    <property type="evidence" value="ECO:0007669"/>
    <property type="project" value="TreeGrafter"/>
</dbReference>
<dbReference type="PANTHER" id="PTHR46401:SF2">
    <property type="entry name" value="GLYCOSYLTRANSFERASE WBBK-RELATED"/>
    <property type="match status" value="1"/>
</dbReference>
<evidence type="ECO:0000256" key="1">
    <source>
        <dbReference type="ARBA" id="ARBA00022679"/>
    </source>
</evidence>
<dbReference type="RefSeq" id="WP_171607278.1">
    <property type="nucleotide sequence ID" value="NZ_WHPF01000005.1"/>
</dbReference>
<dbReference type="PANTHER" id="PTHR46401">
    <property type="entry name" value="GLYCOSYLTRANSFERASE WBBK-RELATED"/>
    <property type="match status" value="1"/>
</dbReference>
<name>A0A8J8JR09_9BACT</name>
<gene>
    <name evidence="2" type="ORF">GD597_07780</name>
</gene>
<evidence type="ECO:0000313" key="3">
    <source>
        <dbReference type="Proteomes" id="UP000598971"/>
    </source>
</evidence>
<keyword evidence="1" id="KW-0808">Transferase</keyword>